<dbReference type="SUPFAM" id="SSF53955">
    <property type="entry name" value="Lysozyme-like"/>
    <property type="match status" value="1"/>
</dbReference>
<gene>
    <name evidence="2" type="ORF">MNBD_GAMMA12-3094</name>
</gene>
<accession>A0A3B0Z650</accession>
<name>A0A3B0Z650_9ZZZZ</name>
<sequence length="151" mass="17315">MILRAVTILIGLSSQSAAIAYDACWQFAASRYDIPVIVLKAVAHVESRHNPKAIRKNTNGSTDYGLMQVNTRWLPYIKHFGISEKVIQQPCVNIMVGAWILKQEIIRFGFNWQAIGAYHAGAYTARTKARKLARYINYSVKVYRYINRHRE</sequence>
<organism evidence="2">
    <name type="scientific">hydrothermal vent metagenome</name>
    <dbReference type="NCBI Taxonomy" id="652676"/>
    <lineage>
        <taxon>unclassified sequences</taxon>
        <taxon>metagenomes</taxon>
        <taxon>ecological metagenomes</taxon>
    </lineage>
</organism>
<proteinExistence type="predicted"/>
<reference evidence="2" key="1">
    <citation type="submission" date="2018-06" db="EMBL/GenBank/DDBJ databases">
        <authorList>
            <person name="Zhirakovskaya E."/>
        </authorList>
    </citation>
    <scope>NUCLEOTIDE SEQUENCE</scope>
</reference>
<feature type="domain" description="Transglycosylase SLT" evidence="1">
    <location>
        <begin position="24"/>
        <end position="130"/>
    </location>
</feature>
<dbReference type="Pfam" id="PF01464">
    <property type="entry name" value="SLT"/>
    <property type="match status" value="1"/>
</dbReference>
<protein>
    <submittedName>
        <fullName evidence="2">IpgF protein</fullName>
    </submittedName>
</protein>
<dbReference type="EMBL" id="UOFL01000257">
    <property type="protein sequence ID" value="VAW82967.1"/>
    <property type="molecule type" value="Genomic_DNA"/>
</dbReference>
<evidence type="ECO:0000313" key="2">
    <source>
        <dbReference type="EMBL" id="VAW82967.1"/>
    </source>
</evidence>
<dbReference type="InterPro" id="IPR023346">
    <property type="entry name" value="Lysozyme-like_dom_sf"/>
</dbReference>
<evidence type="ECO:0000259" key="1">
    <source>
        <dbReference type="Pfam" id="PF01464"/>
    </source>
</evidence>
<dbReference type="Gene3D" id="1.10.530.10">
    <property type="match status" value="1"/>
</dbReference>
<dbReference type="CDD" id="cd13400">
    <property type="entry name" value="LT_IagB-like"/>
    <property type="match status" value="1"/>
</dbReference>
<dbReference type="AlphaFoldDB" id="A0A3B0Z650"/>
<dbReference type="InterPro" id="IPR008258">
    <property type="entry name" value="Transglycosylase_SLT_dom_1"/>
</dbReference>